<dbReference type="PROSITE" id="PS51898">
    <property type="entry name" value="TYR_RECOMBINASE"/>
    <property type="match status" value="1"/>
</dbReference>
<dbReference type="Gene3D" id="1.10.150.130">
    <property type="match status" value="1"/>
</dbReference>
<dbReference type="PANTHER" id="PTHR30629:SF2">
    <property type="entry name" value="PROPHAGE INTEGRASE INTS-RELATED"/>
    <property type="match status" value="1"/>
</dbReference>
<keyword evidence="4" id="KW-0233">DNA recombination</keyword>
<dbReference type="Proteomes" id="UP000218689">
    <property type="component" value="Unassembled WGS sequence"/>
</dbReference>
<dbReference type="CDD" id="cd01189">
    <property type="entry name" value="INT_ICEBs1_C_like"/>
    <property type="match status" value="1"/>
</dbReference>
<comment type="similarity">
    <text evidence="1">Belongs to the 'phage' integrase family.</text>
</comment>
<dbReference type="GO" id="GO:0006310">
    <property type="term" value="P:DNA recombination"/>
    <property type="evidence" value="ECO:0007669"/>
    <property type="project" value="UniProtKB-KW"/>
</dbReference>
<sequence>MYKIKLSSGKYKFFDKYQGVDGKWRQVSCTMNSTSRESKKIAQNTLELKIKEKLGKNKSSSKLKKVTVNEVYAESSKIRKAELAETTFLNETYGLKDFIATFGERIISDIETLEMQEYLFSKEYSNKTRHTLKLRISKVFEYAYQMGITEFNIMDRVILPKDKKTLESIAKRNQKFFTLNEMRLLLNSMRKNAYDDEQLLFADCVEFLFLTGLRIGEAMALQWSHVDVLNATMYIEYSWNANLRKLGPTKNAQSIRYVFLNQRCLEILDRLRKRNLNSNFVFVKSNGFQISNQAINLYMKMEGARANLFGKDSSIFSAHMLRHSHITQMAALGVPQKALMERVGHSDSRITNNIYTHVLPESRQEMNLKLNNIVI</sequence>
<name>A0A224XB09_9LACT</name>
<dbReference type="Pfam" id="PF00589">
    <property type="entry name" value="Phage_integrase"/>
    <property type="match status" value="1"/>
</dbReference>
<dbReference type="InterPro" id="IPR010998">
    <property type="entry name" value="Integrase_recombinase_N"/>
</dbReference>
<keyword evidence="3" id="KW-0238">DNA-binding</keyword>
<dbReference type="GO" id="GO:0015074">
    <property type="term" value="P:DNA integration"/>
    <property type="evidence" value="ECO:0007669"/>
    <property type="project" value="UniProtKB-KW"/>
</dbReference>
<dbReference type="EMBL" id="BEDT01000001">
    <property type="protein sequence ID" value="GAX46841.1"/>
    <property type="molecule type" value="Genomic_DNA"/>
</dbReference>
<feature type="domain" description="Tyr recombinase" evidence="5">
    <location>
        <begin position="172"/>
        <end position="368"/>
    </location>
</feature>
<gene>
    <name evidence="6" type="ORF">RsY01_421</name>
</gene>
<evidence type="ECO:0000259" key="5">
    <source>
        <dbReference type="PROSITE" id="PS51898"/>
    </source>
</evidence>
<evidence type="ECO:0000256" key="2">
    <source>
        <dbReference type="ARBA" id="ARBA00022908"/>
    </source>
</evidence>
<dbReference type="OrthoDB" id="9803188at2"/>
<dbReference type="InterPro" id="IPR011010">
    <property type="entry name" value="DNA_brk_join_enz"/>
</dbReference>
<evidence type="ECO:0000313" key="7">
    <source>
        <dbReference type="Proteomes" id="UP000218689"/>
    </source>
</evidence>
<evidence type="ECO:0000256" key="1">
    <source>
        <dbReference type="ARBA" id="ARBA00008857"/>
    </source>
</evidence>
<dbReference type="AlphaFoldDB" id="A0A224XB09"/>
<proteinExistence type="inferred from homology"/>
<evidence type="ECO:0000313" key="6">
    <source>
        <dbReference type="EMBL" id="GAX46841.1"/>
    </source>
</evidence>
<organism evidence="6 7">
    <name type="scientific">Pseudolactococcus reticulitermitis</name>
    <dbReference type="NCBI Taxonomy" id="2025039"/>
    <lineage>
        <taxon>Bacteria</taxon>
        <taxon>Bacillati</taxon>
        <taxon>Bacillota</taxon>
        <taxon>Bacilli</taxon>
        <taxon>Lactobacillales</taxon>
        <taxon>Streptococcaceae</taxon>
        <taxon>Pseudolactococcus</taxon>
    </lineage>
</organism>
<evidence type="ECO:0000256" key="4">
    <source>
        <dbReference type="ARBA" id="ARBA00023172"/>
    </source>
</evidence>
<dbReference type="RefSeq" id="WP_094783906.1">
    <property type="nucleotide sequence ID" value="NZ_BEDT01000001.1"/>
</dbReference>
<dbReference type="InterPro" id="IPR013762">
    <property type="entry name" value="Integrase-like_cat_sf"/>
</dbReference>
<keyword evidence="7" id="KW-1185">Reference proteome</keyword>
<dbReference type="GO" id="GO:0003677">
    <property type="term" value="F:DNA binding"/>
    <property type="evidence" value="ECO:0007669"/>
    <property type="project" value="UniProtKB-KW"/>
</dbReference>
<dbReference type="PANTHER" id="PTHR30629">
    <property type="entry name" value="PROPHAGE INTEGRASE"/>
    <property type="match status" value="1"/>
</dbReference>
<dbReference type="SUPFAM" id="SSF56349">
    <property type="entry name" value="DNA breaking-rejoining enzymes"/>
    <property type="match status" value="1"/>
</dbReference>
<keyword evidence="2" id="KW-0229">DNA integration</keyword>
<comment type="caution">
    <text evidence="6">The sequence shown here is derived from an EMBL/GenBank/DDBJ whole genome shotgun (WGS) entry which is preliminary data.</text>
</comment>
<evidence type="ECO:0000256" key="3">
    <source>
        <dbReference type="ARBA" id="ARBA00023125"/>
    </source>
</evidence>
<dbReference type="InterPro" id="IPR050808">
    <property type="entry name" value="Phage_Integrase"/>
</dbReference>
<reference evidence="7" key="1">
    <citation type="submission" date="2017-08" db="EMBL/GenBank/DDBJ databases">
        <title>Draft genome sequence of Lactococcus sp. strain Rs-Y01, isolated from the gut of the lower termite Reticulitermes speratus.</title>
        <authorList>
            <person name="Ohkuma M."/>
            <person name="Yuki M."/>
        </authorList>
    </citation>
    <scope>NUCLEOTIDE SEQUENCE [LARGE SCALE GENOMIC DNA]</scope>
    <source>
        <strain evidence="7">Rs-Y01</strain>
    </source>
</reference>
<accession>A0A224XB09</accession>
<dbReference type="Gene3D" id="1.10.443.10">
    <property type="entry name" value="Intergrase catalytic core"/>
    <property type="match status" value="1"/>
</dbReference>
<protein>
    <recommendedName>
        <fullName evidence="5">Tyr recombinase domain-containing protein</fullName>
    </recommendedName>
</protein>
<dbReference type="InterPro" id="IPR002104">
    <property type="entry name" value="Integrase_catalytic"/>
</dbReference>